<dbReference type="Proteomes" id="UP000629098">
    <property type="component" value="Unassembled WGS sequence"/>
</dbReference>
<gene>
    <name evidence="1" type="ORF">ICL16_21080</name>
</gene>
<proteinExistence type="predicted"/>
<organism evidence="1 2">
    <name type="scientific">Iningainema tapete BLCC-T55</name>
    <dbReference type="NCBI Taxonomy" id="2748662"/>
    <lineage>
        <taxon>Bacteria</taxon>
        <taxon>Bacillati</taxon>
        <taxon>Cyanobacteriota</taxon>
        <taxon>Cyanophyceae</taxon>
        <taxon>Nostocales</taxon>
        <taxon>Scytonemataceae</taxon>
        <taxon>Iningainema tapete</taxon>
    </lineage>
</organism>
<evidence type="ECO:0000313" key="2">
    <source>
        <dbReference type="Proteomes" id="UP000629098"/>
    </source>
</evidence>
<comment type="caution">
    <text evidence="1">The sequence shown here is derived from an EMBL/GenBank/DDBJ whole genome shotgun (WGS) entry which is preliminary data.</text>
</comment>
<name>A0A8J6XVP8_9CYAN</name>
<reference evidence="1" key="1">
    <citation type="submission" date="2020-09" db="EMBL/GenBank/DDBJ databases">
        <title>Iningainema tapete sp. nov. (Scytonemataceae, Cyanobacteria) from greenhouses in central Florida (USA) produces two types of nodularin with biosynthetic potential for microcystin-LR and anabaenopeptins.</title>
        <authorList>
            <person name="Berthold D.E."/>
            <person name="Lefler F.W."/>
            <person name="Huang I.-S."/>
            <person name="Abdulla H."/>
            <person name="Zimba P.V."/>
            <person name="Laughinghouse H.D. IV."/>
        </authorList>
    </citation>
    <scope>NUCLEOTIDE SEQUENCE</scope>
    <source>
        <strain evidence="1">BLCCT55</strain>
    </source>
</reference>
<dbReference type="RefSeq" id="WP_190831629.1">
    <property type="nucleotide sequence ID" value="NZ_CAWPPI010000072.1"/>
</dbReference>
<sequence length="78" mass="7937">MATITIFVLRPAGSELFSHSESYLGNLSEEELSVYGGITPSTTLAASSISCAHSIAVSVAAVTASLVYSAAQIISKSA</sequence>
<evidence type="ECO:0000313" key="1">
    <source>
        <dbReference type="EMBL" id="MBD2774493.1"/>
    </source>
</evidence>
<keyword evidence="2" id="KW-1185">Reference proteome</keyword>
<protein>
    <submittedName>
        <fullName evidence="1">Uncharacterized protein</fullName>
    </submittedName>
</protein>
<accession>A0A8J6XVP8</accession>
<dbReference type="AlphaFoldDB" id="A0A8J6XVP8"/>
<dbReference type="EMBL" id="JACXAE010000072">
    <property type="protein sequence ID" value="MBD2774493.1"/>
    <property type="molecule type" value="Genomic_DNA"/>
</dbReference>